<gene>
    <name evidence="2" type="ORF">ABVK25_003855</name>
</gene>
<proteinExistence type="predicted"/>
<dbReference type="EMBL" id="JBHFEH010000010">
    <property type="protein sequence ID" value="KAL2055613.1"/>
    <property type="molecule type" value="Genomic_DNA"/>
</dbReference>
<protein>
    <submittedName>
        <fullName evidence="2">Uncharacterized protein</fullName>
    </submittedName>
</protein>
<evidence type="ECO:0000256" key="1">
    <source>
        <dbReference type="SAM" id="Phobius"/>
    </source>
</evidence>
<keyword evidence="1" id="KW-0472">Membrane</keyword>
<evidence type="ECO:0000313" key="3">
    <source>
        <dbReference type="Proteomes" id="UP001590951"/>
    </source>
</evidence>
<accession>A0ABR4BI50</accession>
<name>A0ABR4BI50_9LECA</name>
<feature type="transmembrane region" description="Helical" evidence="1">
    <location>
        <begin position="7"/>
        <end position="26"/>
    </location>
</feature>
<comment type="caution">
    <text evidence="2">The sequence shown here is derived from an EMBL/GenBank/DDBJ whole genome shotgun (WGS) entry which is preliminary data.</text>
</comment>
<dbReference type="Proteomes" id="UP001590951">
    <property type="component" value="Unassembled WGS sequence"/>
</dbReference>
<keyword evidence="1" id="KW-1133">Transmembrane helix</keyword>
<evidence type="ECO:0000313" key="2">
    <source>
        <dbReference type="EMBL" id="KAL2055613.1"/>
    </source>
</evidence>
<keyword evidence="1" id="KW-0812">Transmembrane</keyword>
<sequence length="75" mass="8422">MTNASDIITFIGIPFGVLGVLPILYLHSNKFPDNNPAHPTHPPPQWAAPSNHAWEFRVRHSRSFTSSLQHNALRP</sequence>
<organism evidence="2 3">
    <name type="scientific">Lepraria finkii</name>
    <dbReference type="NCBI Taxonomy" id="1340010"/>
    <lineage>
        <taxon>Eukaryota</taxon>
        <taxon>Fungi</taxon>
        <taxon>Dikarya</taxon>
        <taxon>Ascomycota</taxon>
        <taxon>Pezizomycotina</taxon>
        <taxon>Lecanoromycetes</taxon>
        <taxon>OSLEUM clade</taxon>
        <taxon>Lecanoromycetidae</taxon>
        <taxon>Lecanorales</taxon>
        <taxon>Lecanorineae</taxon>
        <taxon>Stereocaulaceae</taxon>
        <taxon>Lepraria</taxon>
    </lineage>
</organism>
<keyword evidence="3" id="KW-1185">Reference proteome</keyword>
<reference evidence="2 3" key="1">
    <citation type="submission" date="2024-09" db="EMBL/GenBank/DDBJ databases">
        <title>Rethinking Asexuality: The Enigmatic Case of Functional Sexual Genes in Lepraria (Stereocaulaceae).</title>
        <authorList>
            <person name="Doellman M."/>
            <person name="Sun Y."/>
            <person name="Barcenas-Pena A."/>
            <person name="Lumbsch H.T."/>
            <person name="Grewe F."/>
        </authorList>
    </citation>
    <scope>NUCLEOTIDE SEQUENCE [LARGE SCALE GENOMIC DNA]</scope>
    <source>
        <strain evidence="2 3">Grewe 0041</strain>
    </source>
</reference>